<evidence type="ECO:0000259" key="3">
    <source>
        <dbReference type="PROSITE" id="PS50157"/>
    </source>
</evidence>
<dbReference type="EMBL" id="GL534841">
    <property type="protein sequence ID" value="EFQ91301.1"/>
    <property type="molecule type" value="Genomic_DNA"/>
</dbReference>
<keyword evidence="1" id="KW-0863">Zinc-finger</keyword>
<evidence type="ECO:0000313" key="4">
    <source>
        <dbReference type="EMBL" id="EFQ91301.1"/>
    </source>
</evidence>
<dbReference type="KEGG" id="pte:PTT_11898"/>
<dbReference type="SMART" id="SM00355">
    <property type="entry name" value="ZnF_C2H2"/>
    <property type="match status" value="2"/>
</dbReference>
<evidence type="ECO:0000256" key="1">
    <source>
        <dbReference type="PROSITE-ProRule" id="PRU00042"/>
    </source>
</evidence>
<keyword evidence="5" id="KW-1185">Reference proteome</keyword>
<feature type="region of interest" description="Disordered" evidence="2">
    <location>
        <begin position="1"/>
        <end position="30"/>
    </location>
</feature>
<keyword evidence="1" id="KW-0862">Zinc</keyword>
<evidence type="ECO:0000256" key="2">
    <source>
        <dbReference type="SAM" id="MobiDB-lite"/>
    </source>
</evidence>
<dbReference type="InterPro" id="IPR013087">
    <property type="entry name" value="Znf_C2H2_type"/>
</dbReference>
<dbReference type="OrthoDB" id="3695726at2759"/>
<dbReference type="PROSITE" id="PS00028">
    <property type="entry name" value="ZINC_FINGER_C2H2_1"/>
    <property type="match status" value="1"/>
</dbReference>
<dbReference type="InterPro" id="IPR036236">
    <property type="entry name" value="Znf_C2H2_sf"/>
</dbReference>
<keyword evidence="1" id="KW-0479">Metal-binding</keyword>
<proteinExistence type="predicted"/>
<feature type="compositionally biased region" description="Polar residues" evidence="2">
    <location>
        <begin position="10"/>
        <end position="30"/>
    </location>
</feature>
<dbReference type="Gene3D" id="3.30.160.60">
    <property type="entry name" value="Classic Zinc Finger"/>
    <property type="match status" value="1"/>
</dbReference>
<organism evidence="5">
    <name type="scientific">Pyrenophora teres f. teres (strain 0-1)</name>
    <name type="common">Barley net blotch fungus</name>
    <name type="synonym">Drechslera teres f. teres</name>
    <dbReference type="NCBI Taxonomy" id="861557"/>
    <lineage>
        <taxon>Eukaryota</taxon>
        <taxon>Fungi</taxon>
        <taxon>Dikarya</taxon>
        <taxon>Ascomycota</taxon>
        <taxon>Pezizomycotina</taxon>
        <taxon>Dothideomycetes</taxon>
        <taxon>Pleosporomycetidae</taxon>
        <taxon>Pleosporales</taxon>
        <taxon>Pleosporineae</taxon>
        <taxon>Pleosporaceae</taxon>
        <taxon>Pyrenophora</taxon>
    </lineage>
</organism>
<reference evidence="4 5" key="1">
    <citation type="journal article" date="2010" name="Genome Biol.">
        <title>A first genome assembly of the barley fungal pathogen Pyrenophora teres f. teres.</title>
        <authorList>
            <person name="Ellwood S.R."/>
            <person name="Liu Z."/>
            <person name="Syme R.A."/>
            <person name="Lai Z."/>
            <person name="Hane J.K."/>
            <person name="Keiper F."/>
            <person name="Moffat C.S."/>
            <person name="Oliver R.P."/>
            <person name="Friesen T.L."/>
        </authorList>
    </citation>
    <scope>NUCLEOTIDE SEQUENCE [LARGE SCALE GENOMIC DNA]</scope>
    <source>
        <strain evidence="4 5">0-1</strain>
    </source>
</reference>
<dbReference type="SUPFAM" id="SSF57667">
    <property type="entry name" value="beta-beta-alpha zinc fingers"/>
    <property type="match status" value="1"/>
</dbReference>
<dbReference type="HOGENOM" id="CLU_863677_0_0_1"/>
<dbReference type="AlphaFoldDB" id="E3RSK4"/>
<evidence type="ECO:0000313" key="5">
    <source>
        <dbReference type="Proteomes" id="UP000001067"/>
    </source>
</evidence>
<dbReference type="PROSITE" id="PS50157">
    <property type="entry name" value="ZINC_FINGER_C2H2_2"/>
    <property type="match status" value="1"/>
</dbReference>
<dbReference type="GO" id="GO:0008270">
    <property type="term" value="F:zinc ion binding"/>
    <property type="evidence" value="ECO:0007669"/>
    <property type="project" value="UniProtKB-KW"/>
</dbReference>
<feature type="domain" description="C2H2-type" evidence="3">
    <location>
        <begin position="295"/>
        <end position="322"/>
    </location>
</feature>
<name>E3RSK4_PYRTT</name>
<sequence length="322" mass="36151">MAPNQHQDDGNQWQHPDTEESFSTFPPSNDFQDIIELGSWDSTTLTEPNRSVDMNWSQHPDNTYQQQMHGDANDLPFCMSALSRDNRVQLDDPNNDSIESINAAMDMAKRKRQYLHGMPQQHVLYGSDGLHVPSNTTLSSFNYSGVSGTESSITTSSSTSMYADNMKSGMMVEDPNIRNRGLPLDELAQGFPGPVGNVPDALQFALPTLPQSGNQAIGLYAGNMIEWSFGHDPNSLHPTWPTPLSDTRSTTDTSSNALSEIRCDEKDCGKIFRGKWRRGNLARHQKQVHKNQARFTCTECERVFRRVDARLKHVREKHNGLV</sequence>
<protein>
    <recommendedName>
        <fullName evidence="3">C2H2-type domain-containing protein</fullName>
    </recommendedName>
</protein>
<dbReference type="Proteomes" id="UP000001067">
    <property type="component" value="Unassembled WGS sequence"/>
</dbReference>
<gene>
    <name evidence="4" type="ORF">PTT_11898</name>
</gene>
<accession>E3RSK4</accession>